<dbReference type="SMART" id="SM00563">
    <property type="entry name" value="PlsC"/>
    <property type="match status" value="1"/>
</dbReference>
<keyword evidence="2 6" id="KW-0808">Transferase</keyword>
<dbReference type="SUPFAM" id="SSF69593">
    <property type="entry name" value="Glycerol-3-phosphate (1)-acyltransferase"/>
    <property type="match status" value="1"/>
</dbReference>
<keyword evidence="3 6" id="KW-0012">Acyltransferase</keyword>
<keyword evidence="4" id="KW-0812">Transmembrane</keyword>
<evidence type="ECO:0000256" key="1">
    <source>
        <dbReference type="ARBA" id="ARBA00005189"/>
    </source>
</evidence>
<feature type="domain" description="Phospholipid/glycerol acyltransferase" evidence="5">
    <location>
        <begin position="42"/>
        <end position="158"/>
    </location>
</feature>
<dbReference type="EMBL" id="WVHT01000005">
    <property type="protein sequence ID" value="MXV51852.1"/>
    <property type="molecule type" value="Genomic_DNA"/>
</dbReference>
<dbReference type="Pfam" id="PF01553">
    <property type="entry name" value="Acyltransferase"/>
    <property type="match status" value="1"/>
</dbReference>
<evidence type="ECO:0000313" key="7">
    <source>
        <dbReference type="Proteomes" id="UP000466586"/>
    </source>
</evidence>
<dbReference type="GO" id="GO:0006654">
    <property type="term" value="P:phosphatidic acid biosynthetic process"/>
    <property type="evidence" value="ECO:0007669"/>
    <property type="project" value="TreeGrafter"/>
</dbReference>
<feature type="transmembrane region" description="Helical" evidence="4">
    <location>
        <begin position="39"/>
        <end position="60"/>
    </location>
</feature>
<dbReference type="Proteomes" id="UP000466586">
    <property type="component" value="Unassembled WGS sequence"/>
</dbReference>
<keyword evidence="4" id="KW-1133">Transmembrane helix</keyword>
<evidence type="ECO:0000313" key="6">
    <source>
        <dbReference type="EMBL" id="MXV51852.1"/>
    </source>
</evidence>
<sequence>MNTPKTSKLLYIFFSWFIGRIMRSDFDRVIYKGTEEEAGLPILLLANHFSWWDGFILFILNKRYLKKRFYVLVTEENYHKVWFLKYLGAFSVKRKSKSVIETLHYAGQLLNNPDNLVLYFPQGKLYSNHLDKISFEKGILRIINACETQFQYVFAASFVDYFDKRKPTLTCYLKRWTPAEPLDLTAIADAYNDHYETSRQQQCAISV</sequence>
<dbReference type="PANTHER" id="PTHR10434">
    <property type="entry name" value="1-ACYL-SN-GLYCEROL-3-PHOSPHATE ACYLTRANSFERASE"/>
    <property type="match status" value="1"/>
</dbReference>
<dbReference type="RefSeq" id="WP_160845026.1">
    <property type="nucleotide sequence ID" value="NZ_WVHT01000005.1"/>
</dbReference>
<evidence type="ECO:0000256" key="2">
    <source>
        <dbReference type="ARBA" id="ARBA00022679"/>
    </source>
</evidence>
<evidence type="ECO:0000256" key="3">
    <source>
        <dbReference type="ARBA" id="ARBA00023315"/>
    </source>
</evidence>
<name>A0A7K1YB85_9SPHI</name>
<dbReference type="GO" id="GO:0003841">
    <property type="term" value="F:1-acylglycerol-3-phosphate O-acyltransferase activity"/>
    <property type="evidence" value="ECO:0007669"/>
    <property type="project" value="TreeGrafter"/>
</dbReference>
<dbReference type="CDD" id="cd06551">
    <property type="entry name" value="LPLAT"/>
    <property type="match status" value="1"/>
</dbReference>
<dbReference type="AlphaFoldDB" id="A0A7K1YB85"/>
<keyword evidence="4" id="KW-0472">Membrane</keyword>
<dbReference type="PANTHER" id="PTHR10434:SF11">
    <property type="entry name" value="1-ACYL-SN-GLYCEROL-3-PHOSPHATE ACYLTRANSFERASE"/>
    <property type="match status" value="1"/>
</dbReference>
<accession>A0A7K1YB85</accession>
<dbReference type="GO" id="GO:0005886">
    <property type="term" value="C:plasma membrane"/>
    <property type="evidence" value="ECO:0007669"/>
    <property type="project" value="TreeGrafter"/>
</dbReference>
<keyword evidence="7" id="KW-1185">Reference proteome</keyword>
<protein>
    <submittedName>
        <fullName evidence="6">Glycerol acyltransferase</fullName>
    </submittedName>
</protein>
<reference evidence="6 7" key="1">
    <citation type="submission" date="2019-11" db="EMBL/GenBank/DDBJ databases">
        <title>Pedobacter sp. HMF7647 Genome sequencing and assembly.</title>
        <authorList>
            <person name="Kang H."/>
            <person name="Kim H."/>
            <person name="Joh K."/>
        </authorList>
    </citation>
    <scope>NUCLEOTIDE SEQUENCE [LARGE SCALE GENOMIC DNA]</scope>
    <source>
        <strain evidence="6 7">HMF7647</strain>
    </source>
</reference>
<gene>
    <name evidence="6" type="ORF">GS399_12780</name>
</gene>
<evidence type="ECO:0000256" key="4">
    <source>
        <dbReference type="SAM" id="Phobius"/>
    </source>
</evidence>
<organism evidence="6 7">
    <name type="scientific">Hufsiella arboris</name>
    <dbReference type="NCBI Taxonomy" id="2695275"/>
    <lineage>
        <taxon>Bacteria</taxon>
        <taxon>Pseudomonadati</taxon>
        <taxon>Bacteroidota</taxon>
        <taxon>Sphingobacteriia</taxon>
        <taxon>Sphingobacteriales</taxon>
        <taxon>Sphingobacteriaceae</taxon>
        <taxon>Hufsiella</taxon>
    </lineage>
</organism>
<comment type="pathway">
    <text evidence="1">Lipid metabolism.</text>
</comment>
<dbReference type="InterPro" id="IPR002123">
    <property type="entry name" value="Plipid/glycerol_acylTrfase"/>
</dbReference>
<evidence type="ECO:0000259" key="5">
    <source>
        <dbReference type="SMART" id="SM00563"/>
    </source>
</evidence>
<proteinExistence type="predicted"/>
<comment type="caution">
    <text evidence="6">The sequence shown here is derived from an EMBL/GenBank/DDBJ whole genome shotgun (WGS) entry which is preliminary data.</text>
</comment>